<sequence>MVELVSLGLVTEKAGFQAIQAEPLELFCNCIHKTGFATVPDAGDHFNDT</sequence>
<gene>
    <name evidence="1" type="ORF">GCWU000342_02020</name>
</gene>
<proteinExistence type="predicted"/>
<accession>C4GE74</accession>
<dbReference type="Proteomes" id="UP000003494">
    <property type="component" value="Unassembled WGS sequence"/>
</dbReference>
<dbReference type="EMBL" id="ACIP02000007">
    <property type="protein sequence ID" value="EEP27326.1"/>
    <property type="molecule type" value="Genomic_DNA"/>
</dbReference>
<name>C4GE74_9FIRM</name>
<dbReference type="AlphaFoldDB" id="C4GE74"/>
<keyword evidence="2" id="KW-1185">Reference proteome</keyword>
<protein>
    <submittedName>
        <fullName evidence="1">Uncharacterized protein</fullName>
    </submittedName>
</protein>
<comment type="caution">
    <text evidence="1">The sequence shown here is derived from an EMBL/GenBank/DDBJ whole genome shotgun (WGS) entry which is preliminary data.</text>
</comment>
<evidence type="ECO:0000313" key="2">
    <source>
        <dbReference type="Proteomes" id="UP000003494"/>
    </source>
</evidence>
<organism evidence="1 2">
    <name type="scientific">Shuttleworthella satelles DSM 14600</name>
    <dbReference type="NCBI Taxonomy" id="626523"/>
    <lineage>
        <taxon>Bacteria</taxon>
        <taxon>Bacillati</taxon>
        <taxon>Bacillota</taxon>
        <taxon>Clostridia</taxon>
        <taxon>Lachnospirales</taxon>
        <taxon>Lachnospiraceae</taxon>
        <taxon>Shuttleworthella</taxon>
    </lineage>
</organism>
<evidence type="ECO:0000313" key="1">
    <source>
        <dbReference type="EMBL" id="EEP27326.1"/>
    </source>
</evidence>
<dbReference type="HOGENOM" id="CLU_3140675_0_0_9"/>
<reference evidence="1" key="1">
    <citation type="submission" date="2009-04" db="EMBL/GenBank/DDBJ databases">
        <authorList>
            <person name="Weinstock G."/>
            <person name="Sodergren E."/>
            <person name="Clifton S."/>
            <person name="Fulton L."/>
            <person name="Fulton B."/>
            <person name="Courtney L."/>
            <person name="Fronick C."/>
            <person name="Harrison M."/>
            <person name="Strong C."/>
            <person name="Farmer C."/>
            <person name="Delahaunty K."/>
            <person name="Markovic C."/>
            <person name="Hall O."/>
            <person name="Minx P."/>
            <person name="Tomlinson C."/>
            <person name="Mitreva M."/>
            <person name="Nelson J."/>
            <person name="Hou S."/>
            <person name="Wollam A."/>
            <person name="Pepin K.H."/>
            <person name="Johnson M."/>
            <person name="Bhonagiri V."/>
            <person name="Nash W.E."/>
            <person name="Warren W."/>
            <person name="Chinwalla A."/>
            <person name="Mardis E.R."/>
            <person name="Wilson R.K."/>
        </authorList>
    </citation>
    <scope>NUCLEOTIDE SEQUENCE [LARGE SCALE GENOMIC DNA]</scope>
    <source>
        <strain evidence="1">DSM 14600</strain>
    </source>
</reference>